<accession>A0A2K1KZY6</accession>
<organism evidence="2">
    <name type="scientific">Physcomitrium patens</name>
    <name type="common">Spreading-leaved earth moss</name>
    <name type="synonym">Physcomitrella patens</name>
    <dbReference type="NCBI Taxonomy" id="3218"/>
    <lineage>
        <taxon>Eukaryota</taxon>
        <taxon>Viridiplantae</taxon>
        <taxon>Streptophyta</taxon>
        <taxon>Embryophyta</taxon>
        <taxon>Bryophyta</taxon>
        <taxon>Bryophytina</taxon>
        <taxon>Bryopsida</taxon>
        <taxon>Funariidae</taxon>
        <taxon>Funariales</taxon>
        <taxon>Funariaceae</taxon>
        <taxon>Physcomitrium</taxon>
    </lineage>
</organism>
<keyword evidence="1" id="KW-0472">Membrane</keyword>
<evidence type="ECO:0000313" key="2">
    <source>
        <dbReference type="EMBL" id="PNR59345.1"/>
    </source>
</evidence>
<reference evidence="3" key="3">
    <citation type="submission" date="2020-12" db="UniProtKB">
        <authorList>
            <consortium name="EnsemblPlants"/>
        </authorList>
    </citation>
    <scope>IDENTIFICATION</scope>
</reference>
<feature type="transmembrane region" description="Helical" evidence="1">
    <location>
        <begin position="38"/>
        <end position="58"/>
    </location>
</feature>
<dbReference type="EnsemblPlants" id="Pp3c2_3140V3.2">
    <property type="protein sequence ID" value="PAC:32937032.CDS.1"/>
    <property type="gene ID" value="Pp3c2_3140"/>
</dbReference>
<reference evidence="2 4" key="2">
    <citation type="journal article" date="2018" name="Plant J.">
        <title>The Physcomitrella patens chromosome-scale assembly reveals moss genome structure and evolution.</title>
        <authorList>
            <person name="Lang D."/>
            <person name="Ullrich K.K."/>
            <person name="Murat F."/>
            <person name="Fuchs J."/>
            <person name="Jenkins J."/>
            <person name="Haas F.B."/>
            <person name="Piednoel M."/>
            <person name="Gundlach H."/>
            <person name="Van Bel M."/>
            <person name="Meyberg R."/>
            <person name="Vives C."/>
            <person name="Morata J."/>
            <person name="Symeonidi A."/>
            <person name="Hiss M."/>
            <person name="Muchero W."/>
            <person name="Kamisugi Y."/>
            <person name="Saleh O."/>
            <person name="Blanc G."/>
            <person name="Decker E.L."/>
            <person name="van Gessel N."/>
            <person name="Grimwood J."/>
            <person name="Hayes R.D."/>
            <person name="Graham S.W."/>
            <person name="Gunter L.E."/>
            <person name="McDaniel S.F."/>
            <person name="Hoernstein S.N.W."/>
            <person name="Larsson A."/>
            <person name="Li F.W."/>
            <person name="Perroud P.F."/>
            <person name="Phillips J."/>
            <person name="Ranjan P."/>
            <person name="Rokshar D.S."/>
            <person name="Rothfels C.J."/>
            <person name="Schneider L."/>
            <person name="Shu S."/>
            <person name="Stevenson D.W."/>
            <person name="Thummler F."/>
            <person name="Tillich M."/>
            <person name="Villarreal Aguilar J.C."/>
            <person name="Widiez T."/>
            <person name="Wong G.K."/>
            <person name="Wymore A."/>
            <person name="Zhang Y."/>
            <person name="Zimmer A.D."/>
            <person name="Quatrano R.S."/>
            <person name="Mayer K.F.X."/>
            <person name="Goodstein D."/>
            <person name="Casacuberta J.M."/>
            <person name="Vandepoele K."/>
            <person name="Reski R."/>
            <person name="Cuming A.C."/>
            <person name="Tuskan G.A."/>
            <person name="Maumus F."/>
            <person name="Salse J."/>
            <person name="Schmutz J."/>
            <person name="Rensing S.A."/>
        </authorList>
    </citation>
    <scope>NUCLEOTIDE SEQUENCE [LARGE SCALE GENOMIC DNA]</scope>
    <source>
        <strain evidence="3 4">cv. Gransden 2004</strain>
    </source>
</reference>
<gene>
    <name evidence="2" type="ORF">PHYPA_002136</name>
</gene>
<dbReference type="AlphaFoldDB" id="A0A2K1KZY6"/>
<dbReference type="EMBL" id="ABEU02000002">
    <property type="protein sequence ID" value="PNR59345.1"/>
    <property type="molecule type" value="Genomic_DNA"/>
</dbReference>
<protein>
    <submittedName>
        <fullName evidence="2 3">Uncharacterized protein</fullName>
    </submittedName>
</protein>
<keyword evidence="4" id="KW-1185">Reference proteome</keyword>
<proteinExistence type="predicted"/>
<sequence>MNVWMDGYVNGTDTSFTSKPCWMQSCPWMDECGAKSCVIGWFCGVLIVGFLIYNRMVLKITKK</sequence>
<dbReference type="Gramene" id="Pp3c2_3140V3.1">
    <property type="protein sequence ID" value="PAC:32937031.CDS.1"/>
    <property type="gene ID" value="Pp3c2_3140"/>
</dbReference>
<dbReference type="EnsemblPlants" id="Pp3c2_3140V3.1">
    <property type="protein sequence ID" value="PAC:32937031.CDS.1"/>
    <property type="gene ID" value="Pp3c2_3140"/>
</dbReference>
<keyword evidence="1" id="KW-1133">Transmembrane helix</keyword>
<evidence type="ECO:0000313" key="4">
    <source>
        <dbReference type="Proteomes" id="UP000006727"/>
    </source>
</evidence>
<name>A0A2K1KZY6_PHYPA</name>
<evidence type="ECO:0000313" key="3">
    <source>
        <dbReference type="EnsemblPlants" id="PAC:32937031.CDS.1"/>
    </source>
</evidence>
<dbReference type="Proteomes" id="UP000006727">
    <property type="component" value="Chromosome 2"/>
</dbReference>
<keyword evidence="1" id="KW-0812">Transmembrane</keyword>
<dbReference type="InParanoid" id="A0A2K1KZY6"/>
<evidence type="ECO:0000256" key="1">
    <source>
        <dbReference type="SAM" id="Phobius"/>
    </source>
</evidence>
<dbReference type="Gramene" id="Pp3c2_3140V3.2">
    <property type="protein sequence ID" value="PAC:32937032.CDS.1"/>
    <property type="gene ID" value="Pp3c2_3140"/>
</dbReference>
<dbReference type="PaxDb" id="3218-PP1S7_92V6.1"/>
<reference evidence="2 4" key="1">
    <citation type="journal article" date="2008" name="Science">
        <title>The Physcomitrella genome reveals evolutionary insights into the conquest of land by plants.</title>
        <authorList>
            <person name="Rensing S."/>
            <person name="Lang D."/>
            <person name="Zimmer A."/>
            <person name="Terry A."/>
            <person name="Salamov A."/>
            <person name="Shapiro H."/>
            <person name="Nishiyama T."/>
            <person name="Perroud P.-F."/>
            <person name="Lindquist E."/>
            <person name="Kamisugi Y."/>
            <person name="Tanahashi T."/>
            <person name="Sakakibara K."/>
            <person name="Fujita T."/>
            <person name="Oishi K."/>
            <person name="Shin-I T."/>
            <person name="Kuroki Y."/>
            <person name="Toyoda A."/>
            <person name="Suzuki Y."/>
            <person name="Hashimoto A."/>
            <person name="Yamaguchi K."/>
            <person name="Sugano A."/>
            <person name="Kohara Y."/>
            <person name="Fujiyama A."/>
            <person name="Anterola A."/>
            <person name="Aoki S."/>
            <person name="Ashton N."/>
            <person name="Barbazuk W.B."/>
            <person name="Barker E."/>
            <person name="Bennetzen J."/>
            <person name="Bezanilla M."/>
            <person name="Blankenship R."/>
            <person name="Cho S.H."/>
            <person name="Dutcher S."/>
            <person name="Estelle M."/>
            <person name="Fawcett J.A."/>
            <person name="Gundlach H."/>
            <person name="Hanada K."/>
            <person name="Heyl A."/>
            <person name="Hicks K.A."/>
            <person name="Hugh J."/>
            <person name="Lohr M."/>
            <person name="Mayer K."/>
            <person name="Melkozernov A."/>
            <person name="Murata T."/>
            <person name="Nelson D."/>
            <person name="Pils B."/>
            <person name="Prigge M."/>
            <person name="Reiss B."/>
            <person name="Renner T."/>
            <person name="Rombauts S."/>
            <person name="Rushton P."/>
            <person name="Sanderfoot A."/>
            <person name="Schween G."/>
            <person name="Shiu S.-H."/>
            <person name="Stueber K."/>
            <person name="Theodoulou F.L."/>
            <person name="Tu H."/>
            <person name="Van de Peer Y."/>
            <person name="Verrier P.J."/>
            <person name="Waters E."/>
            <person name="Wood A."/>
            <person name="Yang L."/>
            <person name="Cove D."/>
            <person name="Cuming A."/>
            <person name="Hasebe M."/>
            <person name="Lucas S."/>
            <person name="Mishler D.B."/>
            <person name="Reski R."/>
            <person name="Grigoriev I."/>
            <person name="Quatrano R.S."/>
            <person name="Boore J.L."/>
        </authorList>
    </citation>
    <scope>NUCLEOTIDE SEQUENCE [LARGE SCALE GENOMIC DNA]</scope>
    <source>
        <strain evidence="3 4">cv. Gransden 2004</strain>
    </source>
</reference>